<accession>A0A318ECS1</accession>
<feature type="domain" description="N-acetyltransferase" evidence="1">
    <location>
        <begin position="1"/>
        <end position="156"/>
    </location>
</feature>
<keyword evidence="2" id="KW-0808">Transferase</keyword>
<sequence length="156" mass="16633">MHIREAVPDDASALSALYRASVTTLGPRDYDARQVAAWASLTPSADRLRGKMADGRITLVAADDDGALLAFGDLEADGHIDYLYSAPAAVGSGAAAAVYAALEARARSRGASLLHAEASEMARRFFLRRGFVVVARRDFEVAGTPIHNYAVEKRLA</sequence>
<dbReference type="PANTHER" id="PTHR43451">
    <property type="entry name" value="ACETYLTRANSFERASE (GNAT) FAMILY PROTEIN"/>
    <property type="match status" value="1"/>
</dbReference>
<organism evidence="2 3">
    <name type="scientific">Sinimarinibacterium flocculans</name>
    <dbReference type="NCBI Taxonomy" id="985250"/>
    <lineage>
        <taxon>Bacteria</taxon>
        <taxon>Pseudomonadati</taxon>
        <taxon>Pseudomonadota</taxon>
        <taxon>Gammaproteobacteria</taxon>
        <taxon>Nevskiales</taxon>
        <taxon>Nevskiaceae</taxon>
        <taxon>Sinimarinibacterium</taxon>
    </lineage>
</organism>
<dbReference type="InterPro" id="IPR016181">
    <property type="entry name" value="Acyl_CoA_acyltransferase"/>
</dbReference>
<dbReference type="RefSeq" id="WP_110265343.1">
    <property type="nucleotide sequence ID" value="NZ_CAWNXA010000005.1"/>
</dbReference>
<dbReference type="InterPro" id="IPR000182">
    <property type="entry name" value="GNAT_dom"/>
</dbReference>
<dbReference type="PANTHER" id="PTHR43451:SF1">
    <property type="entry name" value="ACETYLTRANSFERASE"/>
    <property type="match status" value="1"/>
</dbReference>
<comment type="caution">
    <text evidence="2">The sequence shown here is derived from an EMBL/GenBank/DDBJ whole genome shotgun (WGS) entry which is preliminary data.</text>
</comment>
<gene>
    <name evidence="2" type="ORF">C8D93_10567</name>
</gene>
<dbReference type="SUPFAM" id="SSF55729">
    <property type="entry name" value="Acyl-CoA N-acyltransferases (Nat)"/>
    <property type="match status" value="1"/>
</dbReference>
<dbReference type="EMBL" id="QICN01000005">
    <property type="protein sequence ID" value="PXV67711.1"/>
    <property type="molecule type" value="Genomic_DNA"/>
</dbReference>
<dbReference type="PROSITE" id="PS51186">
    <property type="entry name" value="GNAT"/>
    <property type="match status" value="1"/>
</dbReference>
<evidence type="ECO:0000313" key="2">
    <source>
        <dbReference type="EMBL" id="PXV67711.1"/>
    </source>
</evidence>
<dbReference type="Proteomes" id="UP000248330">
    <property type="component" value="Unassembled WGS sequence"/>
</dbReference>
<reference evidence="2 3" key="1">
    <citation type="submission" date="2018-04" db="EMBL/GenBank/DDBJ databases">
        <title>Genomic Encyclopedia of Type Strains, Phase IV (KMG-IV): sequencing the most valuable type-strain genomes for metagenomic binning, comparative biology and taxonomic classification.</title>
        <authorList>
            <person name="Goeker M."/>
        </authorList>
    </citation>
    <scope>NUCLEOTIDE SEQUENCE [LARGE SCALE GENOMIC DNA]</scope>
    <source>
        <strain evidence="2 3">DSM 104150</strain>
    </source>
</reference>
<dbReference type="Pfam" id="PF13673">
    <property type="entry name" value="Acetyltransf_10"/>
    <property type="match status" value="1"/>
</dbReference>
<dbReference type="InterPro" id="IPR052564">
    <property type="entry name" value="N-acetyltrans/Recomb-assoc"/>
</dbReference>
<proteinExistence type="predicted"/>
<keyword evidence="3" id="KW-1185">Reference proteome</keyword>
<dbReference type="GO" id="GO:0016747">
    <property type="term" value="F:acyltransferase activity, transferring groups other than amino-acyl groups"/>
    <property type="evidence" value="ECO:0007669"/>
    <property type="project" value="InterPro"/>
</dbReference>
<evidence type="ECO:0000259" key="1">
    <source>
        <dbReference type="PROSITE" id="PS51186"/>
    </source>
</evidence>
<dbReference type="Gene3D" id="3.40.630.30">
    <property type="match status" value="1"/>
</dbReference>
<dbReference type="AlphaFoldDB" id="A0A318ECS1"/>
<protein>
    <submittedName>
        <fullName evidence="2">GNAT family acetyltransferase</fullName>
    </submittedName>
</protein>
<evidence type="ECO:0000313" key="3">
    <source>
        <dbReference type="Proteomes" id="UP000248330"/>
    </source>
</evidence>
<name>A0A318ECS1_9GAMM</name>
<dbReference type="OrthoDB" id="5355033at2"/>